<name>A0ABQ6E241_9GAMM</name>
<dbReference type="Pfam" id="PF13519">
    <property type="entry name" value="VWA_2"/>
    <property type="match status" value="1"/>
</dbReference>
<keyword evidence="2" id="KW-0677">Repeat</keyword>
<evidence type="ECO:0000313" key="6">
    <source>
        <dbReference type="EMBL" id="GLS91260.1"/>
    </source>
</evidence>
<dbReference type="SUPFAM" id="SSF141072">
    <property type="entry name" value="CalX-like"/>
    <property type="match status" value="7"/>
</dbReference>
<dbReference type="Pfam" id="PF03160">
    <property type="entry name" value="Calx-beta"/>
    <property type="match status" value="7"/>
</dbReference>
<dbReference type="CDD" id="cd00198">
    <property type="entry name" value="vWFA"/>
    <property type="match status" value="1"/>
</dbReference>
<dbReference type="NCBIfam" id="TIGR03661">
    <property type="entry name" value="T1SS_VCA0849"/>
    <property type="match status" value="1"/>
</dbReference>
<keyword evidence="7" id="KW-1185">Reference proteome</keyword>
<dbReference type="InterPro" id="IPR036465">
    <property type="entry name" value="vWFA_dom_sf"/>
</dbReference>
<sequence length="1672" mass="173725">MGSGDSAEADDITALPVVTYVDENSITVTVTANNDGSYTFPGSVIAINVAVQTTPDSVYEGPETFSLIATDVNGVIAEASGISTILDNNSPTPEDPEDPVDNDIPTLTVVGESVQEGNVANFAVTLSGESEAPVMLNLTPSTTGSGDSAEADDISAVPVVTYVDANSATITVPANSDGSYTFPGSVIAINVAVQTTQDSVYEGPETFSLIATDVNNIIADASGISTILDNNSPTPEDPEDPVDNDIPTLTVVGESVQEGNVANFAVTLSGASEAPVMLNLIPSTMGSGDSAEADDITALPVVTYVDENSITVTVTANNDGSYTFPGSVTAINVAVQTTQDSVYEGPETFSLIVADVNNVIESTTGTSTIVDNNTPTDPEDPIDNDIPALTVVGESVQEGNVANFSVTLSGESEAPVMLNLTPSTTGSGDSAEADDISAVPVVTYVDANSATITVPANSDGSYTFPGSVIAINVAVQTTQDSVYEGPETFSLIATDVNNIIADASGTSTILDNNSPTPEDPEDPVDNDIPTLTVVGESVQEGNVANFSVTLSGESEAPVMLNLTPSTTGSGDSAEADDISAVPVVTYVDANSATITVSANSDGSYTFPGSVIAINVAVQTTQDSVYEGPETFSLIATDVNNIIADASGTSTILDNNTPTPEDPEDPVDNDIPTLTVVGESVQEGNVANFSVTLSGASEAPVTLNLTPSTTGSGDSAEADDISAVPVVTYVDENSATVTVAVNNDGSYTFPGSVIAINVAVQTTQDSVYEGPETFSLIATDVNGVITEASGISTILDNNSPTPEDPDDPVDNDIPTLTVVGESVQEGNVANFAVTLSGASETPVMLNLIPSTTGGGDSAEANDITALPVVTYVDANSATITVLANSDGSYTFPGSVIAINVAVQTTQDSVYEGPETFSLIATDVNNVIADASGTATIIDSSTVIDESNSVYESALSNGTNSSSDDEIATGNIFANDSLQVGAVLSSINGATPDIAGVITVSTSDGNTLVVNADINSSNFGAYTYTLNNAVSHPAGGDTTQSIADTFTYEITDANGFSQTAVLEINIFDDSPTANAPQTLDITVEPITTNLAIIVDVSSSMSNNDLSLTESAIESLINGYGQLGNVNVNIVQFYGNGYIQTGSNEDSWVDGATGKALNLDTSQSGTDIEQGLRAMVDNGYSGNQPEADQNVMYFFGDGSTYNSYETDFNAYLPSWSSFVNSGAIDKLFAYSVNTDNVASDINRVADNDENVVSPDAVNIKNIDTLNSAVSETVELFAKGSLTFHVDGSTIIDFGADGGHIASITIGNTTANYDASNLLQTINGTHGVFEINFETGDYRYLPTTMTEYTEKIEVTVIDADGDAFSDILLDINVNFEDSLQATVVDGIIEGLEYSTTSGISGFTSASGHFDYAIGDIITFTIGNLTIGQIDMNNITDGKVFLQDIAGVERSDVNDEYVENMAVLLQSLDADGDAYNGIVITEAMREAFSGDSFDLSVISEQNLVSIIEETGHAALSEDAAMEHVQDMLELYAGMDSSEFEQRVLDHNSEYLIDSESIIDSDVSSDTFAWLQSDITEGEKLDLSEILQITTDDELNRFLDFSVGIDAESGEEFTTISISAKGDGNVTQTIVLDGVNIGSDITIMNDMLEEGALLIGDSFPADMGTTDSMMNTIVDEIS</sequence>
<keyword evidence="1" id="KW-0732">Signal</keyword>
<dbReference type="Proteomes" id="UP001157353">
    <property type="component" value="Unassembled WGS sequence"/>
</dbReference>
<comment type="caution">
    <text evidence="6">The sequence shown here is derived from an EMBL/GenBank/DDBJ whole genome shotgun (WGS) entry which is preliminary data.</text>
</comment>
<evidence type="ECO:0000256" key="3">
    <source>
        <dbReference type="ARBA" id="ARBA00022837"/>
    </source>
</evidence>
<organism evidence="6 7">
    <name type="scientific">Psychromonas marina</name>
    <dbReference type="NCBI Taxonomy" id="88364"/>
    <lineage>
        <taxon>Bacteria</taxon>
        <taxon>Pseudomonadati</taxon>
        <taxon>Pseudomonadota</taxon>
        <taxon>Gammaproteobacteria</taxon>
        <taxon>Alteromonadales</taxon>
        <taxon>Psychromonadaceae</taxon>
        <taxon>Psychromonas</taxon>
    </lineage>
</organism>
<dbReference type="SMART" id="SM00327">
    <property type="entry name" value="VWA"/>
    <property type="match status" value="1"/>
</dbReference>
<accession>A0ABQ6E241</accession>
<dbReference type="Gene3D" id="3.40.50.410">
    <property type="entry name" value="von Willebrand factor, type A domain"/>
    <property type="match status" value="1"/>
</dbReference>
<dbReference type="InterPro" id="IPR002035">
    <property type="entry name" value="VWF_A"/>
</dbReference>
<dbReference type="PROSITE" id="PS50234">
    <property type="entry name" value="VWFA"/>
    <property type="match status" value="1"/>
</dbReference>
<proteinExistence type="predicted"/>
<evidence type="ECO:0000256" key="4">
    <source>
        <dbReference type="SAM" id="MobiDB-lite"/>
    </source>
</evidence>
<dbReference type="Gene3D" id="2.60.40.2030">
    <property type="match status" value="6"/>
</dbReference>
<feature type="region of interest" description="Disordered" evidence="4">
    <location>
        <begin position="648"/>
        <end position="667"/>
    </location>
</feature>
<reference evidence="7" key="1">
    <citation type="journal article" date="2019" name="Int. J. Syst. Evol. Microbiol.">
        <title>The Global Catalogue of Microorganisms (GCM) 10K type strain sequencing project: providing services to taxonomists for standard genome sequencing and annotation.</title>
        <authorList>
            <consortium name="The Broad Institute Genomics Platform"/>
            <consortium name="The Broad Institute Genome Sequencing Center for Infectious Disease"/>
            <person name="Wu L."/>
            <person name="Ma J."/>
        </authorList>
    </citation>
    <scope>NUCLEOTIDE SEQUENCE [LARGE SCALE GENOMIC DNA]</scope>
    <source>
        <strain evidence="7">NBRC 103166</strain>
    </source>
</reference>
<dbReference type="EMBL" id="BSPQ01000010">
    <property type="protein sequence ID" value="GLS91260.1"/>
    <property type="molecule type" value="Genomic_DNA"/>
</dbReference>
<feature type="domain" description="VWFA" evidence="5">
    <location>
        <begin position="1087"/>
        <end position="1270"/>
    </location>
</feature>
<dbReference type="SUPFAM" id="SSF53300">
    <property type="entry name" value="vWA-like"/>
    <property type="match status" value="1"/>
</dbReference>
<gene>
    <name evidence="6" type="ORF">GCM10007916_23290</name>
</gene>
<dbReference type="InterPro" id="IPR038081">
    <property type="entry name" value="CalX-like_sf"/>
</dbReference>
<evidence type="ECO:0000256" key="2">
    <source>
        <dbReference type="ARBA" id="ARBA00022737"/>
    </source>
</evidence>
<evidence type="ECO:0000259" key="5">
    <source>
        <dbReference type="PROSITE" id="PS50234"/>
    </source>
</evidence>
<dbReference type="InterPro" id="IPR019960">
    <property type="entry name" value="T1SS_VCA0849"/>
</dbReference>
<evidence type="ECO:0000313" key="7">
    <source>
        <dbReference type="Proteomes" id="UP001157353"/>
    </source>
</evidence>
<keyword evidence="3" id="KW-0106">Calcium</keyword>
<evidence type="ECO:0000256" key="1">
    <source>
        <dbReference type="ARBA" id="ARBA00022729"/>
    </source>
</evidence>
<dbReference type="InterPro" id="IPR003644">
    <property type="entry name" value="Calx_beta"/>
</dbReference>
<protein>
    <recommendedName>
        <fullName evidence="5">VWFA domain-containing protein</fullName>
    </recommendedName>
</protein>